<dbReference type="NCBIfam" id="TIGR00202">
    <property type="entry name" value="csrA"/>
    <property type="match status" value="1"/>
</dbReference>
<evidence type="ECO:0000313" key="7">
    <source>
        <dbReference type="EMBL" id="OBX80481.1"/>
    </source>
</evidence>
<dbReference type="SUPFAM" id="SSF117130">
    <property type="entry name" value="CsrA-like"/>
    <property type="match status" value="1"/>
</dbReference>
<dbReference type="STRING" id="34059.A9308_03875"/>
<dbReference type="InterPro" id="IPR003751">
    <property type="entry name" value="CsrA"/>
</dbReference>
<evidence type="ECO:0000256" key="4">
    <source>
        <dbReference type="ARBA" id="ARBA00023159"/>
    </source>
</evidence>
<dbReference type="GO" id="GO:0006402">
    <property type="term" value="P:mRNA catabolic process"/>
    <property type="evidence" value="ECO:0007669"/>
    <property type="project" value="InterPro"/>
</dbReference>
<accession>A0A1B8QEV5</accession>
<keyword evidence="2 5" id="KW-0810">Translation regulation</keyword>
<dbReference type="HAMAP" id="MF_00167">
    <property type="entry name" value="CsrA"/>
    <property type="match status" value="1"/>
</dbReference>
<dbReference type="InterPro" id="IPR036107">
    <property type="entry name" value="CsrA_sf"/>
</dbReference>
<dbReference type="GO" id="GO:0006109">
    <property type="term" value="P:regulation of carbohydrate metabolic process"/>
    <property type="evidence" value="ECO:0007669"/>
    <property type="project" value="UniProtKB-UniRule"/>
</dbReference>
<dbReference type="Pfam" id="PF02599">
    <property type="entry name" value="CsrA"/>
    <property type="match status" value="1"/>
</dbReference>
<dbReference type="FunFam" id="2.60.40.4380:FF:000001">
    <property type="entry name" value="Translational regulator CsrA"/>
    <property type="match status" value="1"/>
</dbReference>
<comment type="subunit">
    <text evidence="5">Homodimer; the beta-strands of each monomer intercalate to form a hydrophobic core, while the alpha-helices form wings that extend away from the core.</text>
</comment>
<feature type="compositionally biased region" description="Basic and acidic residues" evidence="6">
    <location>
        <begin position="95"/>
        <end position="109"/>
    </location>
</feature>
<dbReference type="GO" id="GO:0045948">
    <property type="term" value="P:positive regulation of translational initiation"/>
    <property type="evidence" value="ECO:0007669"/>
    <property type="project" value="UniProtKB-UniRule"/>
</dbReference>
<evidence type="ECO:0000256" key="2">
    <source>
        <dbReference type="ARBA" id="ARBA00022845"/>
    </source>
</evidence>
<comment type="subcellular location">
    <subcellularLocation>
        <location evidence="5">Cytoplasm</location>
    </subcellularLocation>
</comment>
<dbReference type="Proteomes" id="UP000092508">
    <property type="component" value="Unassembled WGS sequence"/>
</dbReference>
<evidence type="ECO:0000256" key="3">
    <source>
        <dbReference type="ARBA" id="ARBA00022884"/>
    </source>
</evidence>
<evidence type="ECO:0000256" key="1">
    <source>
        <dbReference type="ARBA" id="ARBA00022490"/>
    </source>
</evidence>
<protein>
    <recommendedName>
        <fullName evidence="5">Translational regulator CsrA</fullName>
    </recommendedName>
    <alternativeName>
        <fullName evidence="5">Carbon storage regulator</fullName>
    </alternativeName>
</protein>
<dbReference type="OrthoDB" id="9809061at2"/>
<dbReference type="GO" id="GO:0048027">
    <property type="term" value="F:mRNA 5'-UTR binding"/>
    <property type="evidence" value="ECO:0007669"/>
    <property type="project" value="UniProtKB-UniRule"/>
</dbReference>
<dbReference type="Gene3D" id="2.60.40.4380">
    <property type="entry name" value="Translational regulator CsrA"/>
    <property type="match status" value="1"/>
</dbReference>
<comment type="caution">
    <text evidence="7">The sequence shown here is derived from an EMBL/GenBank/DDBJ whole genome shotgun (WGS) entry which is preliminary data.</text>
</comment>
<dbReference type="PANTHER" id="PTHR34984">
    <property type="entry name" value="CARBON STORAGE REGULATOR"/>
    <property type="match status" value="1"/>
</dbReference>
<keyword evidence="5" id="KW-0678">Repressor</keyword>
<feature type="compositionally biased region" description="Basic and acidic residues" evidence="6">
    <location>
        <begin position="67"/>
        <end position="80"/>
    </location>
</feature>
<organism evidence="7 8">
    <name type="scientific">Faucicola atlantae</name>
    <dbReference type="NCBI Taxonomy" id="34059"/>
    <lineage>
        <taxon>Bacteria</taxon>
        <taxon>Pseudomonadati</taxon>
        <taxon>Pseudomonadota</taxon>
        <taxon>Gammaproteobacteria</taxon>
        <taxon>Moraxellales</taxon>
        <taxon>Moraxellaceae</taxon>
        <taxon>Faucicola</taxon>
    </lineage>
</organism>
<comment type="similarity">
    <text evidence="5">Belongs to the CsrA/RsmA family.</text>
</comment>
<evidence type="ECO:0000313" key="8">
    <source>
        <dbReference type="Proteomes" id="UP000092508"/>
    </source>
</evidence>
<dbReference type="GO" id="GO:0045947">
    <property type="term" value="P:negative regulation of translational initiation"/>
    <property type="evidence" value="ECO:0007669"/>
    <property type="project" value="UniProtKB-UniRule"/>
</dbReference>
<keyword evidence="3 5" id="KW-0694">RNA-binding</keyword>
<proteinExistence type="inferred from homology"/>
<dbReference type="GO" id="GO:0005829">
    <property type="term" value="C:cytosol"/>
    <property type="evidence" value="ECO:0007669"/>
    <property type="project" value="TreeGrafter"/>
</dbReference>
<comment type="function">
    <text evidence="5">A key translational regulator that binds mRNA to regulate translation initiation and/or mRNA stability. Mediates global changes in gene expression, shifting from rapid growth to stress survival by linking envelope stress, the stringent response and the catabolite repression systems. Usually binds in the 5'-UTR; binding at or near the Shine-Dalgarno sequence prevents ribosome-binding, repressing translation, binding elsewhere in the 5'-UTR can activate translation and/or stabilize the mRNA. Its function is antagonized by small RNA(s).</text>
</comment>
<dbReference type="AlphaFoldDB" id="A0A1B8QEV5"/>
<dbReference type="PANTHER" id="PTHR34984:SF1">
    <property type="entry name" value="CARBON STORAGE REGULATOR"/>
    <property type="match status" value="1"/>
</dbReference>
<sequence>MLILTRRVGETLMIGDEVSVTVLGVKGNQVRLGVNAPKDIAVHREEIYQRILHERTDFEGNGTYDNGYERSYHDRHHNERSYPAAERGYQGNYSRFDDQTGYDRRERSVPHAPHGNGDLNHLENQRFGNQGSFNPNFNPFDDDFYNR</sequence>
<keyword evidence="4 5" id="KW-0010">Activator</keyword>
<dbReference type="NCBIfam" id="NF002469">
    <property type="entry name" value="PRK01712.1"/>
    <property type="match status" value="1"/>
</dbReference>
<gene>
    <name evidence="5" type="primary">csrA</name>
    <name evidence="7" type="ORF">A9308_03875</name>
</gene>
<reference evidence="7 8" key="1">
    <citation type="submission" date="2016-06" db="EMBL/GenBank/DDBJ databases">
        <title>Draft genome of Moraxella atlantae CCUG 66109.</title>
        <authorList>
            <person name="Salva-Serra F."/>
            <person name="Engstrom-Jakobsson H."/>
            <person name="Thorell K."/>
            <person name="Gonzales-Siles L."/>
            <person name="Karlsson R."/>
            <person name="Boulund F."/>
            <person name="Engstrand L."/>
            <person name="Kristiansson E."/>
            <person name="Moore E."/>
        </authorList>
    </citation>
    <scope>NUCLEOTIDE SEQUENCE [LARGE SCALE GENOMIC DNA]</scope>
    <source>
        <strain evidence="7 8">CCUG 66109</strain>
    </source>
</reference>
<evidence type="ECO:0000256" key="6">
    <source>
        <dbReference type="SAM" id="MobiDB-lite"/>
    </source>
</evidence>
<dbReference type="EMBL" id="LZMZ01000006">
    <property type="protein sequence ID" value="OBX80481.1"/>
    <property type="molecule type" value="Genomic_DNA"/>
</dbReference>
<name>A0A1B8QEV5_9GAMM</name>
<keyword evidence="1 5" id="KW-0963">Cytoplasm</keyword>
<evidence type="ECO:0000256" key="5">
    <source>
        <dbReference type="HAMAP-Rule" id="MF_00167"/>
    </source>
</evidence>
<feature type="region of interest" description="Disordered" evidence="6">
    <location>
        <begin position="62"/>
        <end position="118"/>
    </location>
</feature>